<dbReference type="EMBL" id="JBGUAW010000006">
    <property type="protein sequence ID" value="MFA9461012.1"/>
    <property type="molecule type" value="Genomic_DNA"/>
</dbReference>
<dbReference type="RefSeq" id="WP_373655800.1">
    <property type="nucleotide sequence ID" value="NZ_JBGUAW010000006.1"/>
</dbReference>
<sequence>MPAGFSYPSGQAQKIALFLLAAITAILVGGALKATYIVTMPLAVAFFIAILVLPFQNWLSRILPDRLWWLSIIATMLGILIVVGALITAMWYSFGAVLDKAPQYADTVQQYWEQIQAWAKRKGLPLQETLRQTEGISSTLIGFLTSSLASFWIVAGMLVLVFFLVLLMLLESKEWRVKVRRGLGFEESAATVEAVDAIAFRVRQYLLVKTAVSLLSGVSAGLWLWLMDVDFALLWGLLTFLLNYLPNIGSIIAVFPPTILAFIQFGLWGGLIVVGGLTLIEQILGNLVGPRLEGRTLAISPMVVLVSIVFWGWVWGVVGALIGVLLTTTIIIICDQIPTLRPVAILLRRAETPPSESSQ</sequence>
<organism evidence="7 8">
    <name type="scientific">Thiohalorhabdus methylotrophus</name>
    <dbReference type="NCBI Taxonomy" id="3242694"/>
    <lineage>
        <taxon>Bacteria</taxon>
        <taxon>Pseudomonadati</taxon>
        <taxon>Pseudomonadota</taxon>
        <taxon>Gammaproteobacteria</taxon>
        <taxon>Thiohalorhabdales</taxon>
        <taxon>Thiohalorhabdaceae</taxon>
        <taxon>Thiohalorhabdus</taxon>
    </lineage>
</organism>
<protein>
    <submittedName>
        <fullName evidence="7">AI-2E family transporter</fullName>
    </submittedName>
</protein>
<accession>A0ABV4TUL6</accession>
<keyword evidence="4 6" id="KW-1133">Transmembrane helix</keyword>
<evidence type="ECO:0000313" key="8">
    <source>
        <dbReference type="Proteomes" id="UP001575181"/>
    </source>
</evidence>
<dbReference type="InterPro" id="IPR002549">
    <property type="entry name" value="AI-2E-like"/>
</dbReference>
<keyword evidence="5 6" id="KW-0472">Membrane</keyword>
<comment type="subcellular location">
    <subcellularLocation>
        <location evidence="1">Membrane</location>
        <topology evidence="1">Multi-pass membrane protein</topology>
    </subcellularLocation>
</comment>
<feature type="transmembrane region" description="Helical" evidence="6">
    <location>
        <begin position="232"/>
        <end position="255"/>
    </location>
</feature>
<feature type="transmembrane region" description="Helical" evidence="6">
    <location>
        <begin position="206"/>
        <end position="226"/>
    </location>
</feature>
<comment type="similarity">
    <text evidence="2">Belongs to the autoinducer-2 exporter (AI-2E) (TC 2.A.86) family.</text>
</comment>
<evidence type="ECO:0000256" key="3">
    <source>
        <dbReference type="ARBA" id="ARBA00022692"/>
    </source>
</evidence>
<feature type="transmembrane region" description="Helical" evidence="6">
    <location>
        <begin position="12"/>
        <end position="30"/>
    </location>
</feature>
<dbReference type="Proteomes" id="UP001575181">
    <property type="component" value="Unassembled WGS sequence"/>
</dbReference>
<gene>
    <name evidence="7" type="ORF">ACERLL_09275</name>
</gene>
<feature type="transmembrane region" description="Helical" evidence="6">
    <location>
        <begin position="67"/>
        <end position="92"/>
    </location>
</feature>
<proteinExistence type="inferred from homology"/>
<evidence type="ECO:0000256" key="6">
    <source>
        <dbReference type="SAM" id="Phobius"/>
    </source>
</evidence>
<evidence type="ECO:0000256" key="4">
    <source>
        <dbReference type="ARBA" id="ARBA00022989"/>
    </source>
</evidence>
<keyword evidence="3 6" id="KW-0812">Transmembrane</keyword>
<evidence type="ECO:0000313" key="7">
    <source>
        <dbReference type="EMBL" id="MFA9461012.1"/>
    </source>
</evidence>
<dbReference type="Pfam" id="PF01594">
    <property type="entry name" value="AI-2E_transport"/>
    <property type="match status" value="1"/>
</dbReference>
<reference evidence="7 8" key="1">
    <citation type="submission" date="2024-08" db="EMBL/GenBank/DDBJ databases">
        <title>Whole-genome sequencing of halo(alkali)philic microorganisms from hypersaline lakes.</title>
        <authorList>
            <person name="Sorokin D.Y."/>
            <person name="Merkel A.Y."/>
            <person name="Messina E."/>
            <person name="Yakimov M."/>
        </authorList>
    </citation>
    <scope>NUCLEOTIDE SEQUENCE [LARGE SCALE GENOMIC DNA]</scope>
    <source>
        <strain evidence="7 8">Cl-TMA</strain>
    </source>
</reference>
<dbReference type="PANTHER" id="PTHR21716">
    <property type="entry name" value="TRANSMEMBRANE PROTEIN"/>
    <property type="match status" value="1"/>
</dbReference>
<feature type="transmembrane region" description="Helical" evidence="6">
    <location>
        <begin position="308"/>
        <end position="333"/>
    </location>
</feature>
<dbReference type="PANTHER" id="PTHR21716:SF64">
    <property type="entry name" value="AI-2 TRANSPORT PROTEIN TQSA"/>
    <property type="match status" value="1"/>
</dbReference>
<name>A0ABV4TUL6_9GAMM</name>
<feature type="transmembrane region" description="Helical" evidence="6">
    <location>
        <begin position="36"/>
        <end position="55"/>
    </location>
</feature>
<evidence type="ECO:0000256" key="5">
    <source>
        <dbReference type="ARBA" id="ARBA00023136"/>
    </source>
</evidence>
<evidence type="ECO:0000256" key="2">
    <source>
        <dbReference type="ARBA" id="ARBA00009773"/>
    </source>
</evidence>
<feature type="transmembrane region" description="Helical" evidence="6">
    <location>
        <begin position="267"/>
        <end position="288"/>
    </location>
</feature>
<feature type="transmembrane region" description="Helical" evidence="6">
    <location>
        <begin position="149"/>
        <end position="170"/>
    </location>
</feature>
<keyword evidence="8" id="KW-1185">Reference proteome</keyword>
<comment type="caution">
    <text evidence="7">The sequence shown here is derived from an EMBL/GenBank/DDBJ whole genome shotgun (WGS) entry which is preliminary data.</text>
</comment>
<evidence type="ECO:0000256" key="1">
    <source>
        <dbReference type="ARBA" id="ARBA00004141"/>
    </source>
</evidence>